<keyword evidence="3" id="KW-0479">Metal-binding</keyword>
<dbReference type="InterPro" id="IPR051198">
    <property type="entry name" value="BchE-like"/>
</dbReference>
<evidence type="ECO:0000256" key="2">
    <source>
        <dbReference type="ARBA" id="ARBA00022691"/>
    </source>
</evidence>
<evidence type="ECO:0000256" key="1">
    <source>
        <dbReference type="ARBA" id="ARBA00001966"/>
    </source>
</evidence>
<gene>
    <name evidence="7" type="ORF">SAMN02745176_02106</name>
</gene>
<name>A0A1M6FUR1_9FIRM</name>
<dbReference type="Proteomes" id="UP000184442">
    <property type="component" value="Unassembled WGS sequence"/>
</dbReference>
<accession>A0A1M6FUR1</accession>
<dbReference type="SFLD" id="SFLDS00029">
    <property type="entry name" value="Radical_SAM"/>
    <property type="match status" value="1"/>
</dbReference>
<evidence type="ECO:0000256" key="5">
    <source>
        <dbReference type="ARBA" id="ARBA00023014"/>
    </source>
</evidence>
<evidence type="ECO:0000259" key="6">
    <source>
        <dbReference type="PROSITE" id="PS51918"/>
    </source>
</evidence>
<evidence type="ECO:0000313" key="7">
    <source>
        <dbReference type="EMBL" id="SHJ01410.1"/>
    </source>
</evidence>
<keyword evidence="8" id="KW-1185">Reference proteome</keyword>
<dbReference type="GO" id="GO:0051536">
    <property type="term" value="F:iron-sulfur cluster binding"/>
    <property type="evidence" value="ECO:0007669"/>
    <property type="project" value="UniProtKB-KW"/>
</dbReference>
<reference evidence="7 8" key="1">
    <citation type="submission" date="2016-11" db="EMBL/GenBank/DDBJ databases">
        <authorList>
            <person name="Jaros S."/>
            <person name="Januszkiewicz K."/>
            <person name="Wedrychowicz H."/>
        </authorList>
    </citation>
    <scope>NUCLEOTIDE SEQUENCE [LARGE SCALE GENOMIC DNA]</scope>
    <source>
        <strain evidence="7 8">DSM 19022</strain>
    </source>
</reference>
<dbReference type="PANTHER" id="PTHR43409">
    <property type="entry name" value="ANAEROBIC MAGNESIUM-PROTOPORPHYRIN IX MONOMETHYL ESTER CYCLASE-RELATED"/>
    <property type="match status" value="1"/>
</dbReference>
<organism evidence="7 8">
    <name type="scientific">Lutispora thermophila DSM 19022</name>
    <dbReference type="NCBI Taxonomy" id="1122184"/>
    <lineage>
        <taxon>Bacteria</taxon>
        <taxon>Bacillati</taxon>
        <taxon>Bacillota</taxon>
        <taxon>Clostridia</taxon>
        <taxon>Lutisporales</taxon>
        <taxon>Lutisporaceae</taxon>
        <taxon>Lutispora</taxon>
    </lineage>
</organism>
<dbReference type="STRING" id="1122184.SAMN02745176_02106"/>
<evidence type="ECO:0000313" key="8">
    <source>
        <dbReference type="Proteomes" id="UP000184442"/>
    </source>
</evidence>
<comment type="cofactor">
    <cofactor evidence="1">
        <name>[4Fe-4S] cluster</name>
        <dbReference type="ChEBI" id="CHEBI:49883"/>
    </cofactor>
</comment>
<dbReference type="Pfam" id="PF04055">
    <property type="entry name" value="Radical_SAM"/>
    <property type="match status" value="1"/>
</dbReference>
<dbReference type="OrthoDB" id="9777636at2"/>
<dbReference type="SMART" id="SM00729">
    <property type="entry name" value="Elp3"/>
    <property type="match status" value="1"/>
</dbReference>
<evidence type="ECO:0000256" key="3">
    <source>
        <dbReference type="ARBA" id="ARBA00022723"/>
    </source>
</evidence>
<dbReference type="SFLD" id="SFLDG01095">
    <property type="entry name" value="Uncharacterised_Radical_SAM_Su"/>
    <property type="match status" value="1"/>
</dbReference>
<dbReference type="SFLD" id="SFLDG01082">
    <property type="entry name" value="B12-binding_domain_containing"/>
    <property type="match status" value="1"/>
</dbReference>
<dbReference type="InterPro" id="IPR007197">
    <property type="entry name" value="rSAM"/>
</dbReference>
<proteinExistence type="predicted"/>
<feature type="domain" description="Radical SAM core" evidence="6">
    <location>
        <begin position="9"/>
        <end position="246"/>
    </location>
</feature>
<dbReference type="SUPFAM" id="SSF102114">
    <property type="entry name" value="Radical SAM enzymes"/>
    <property type="match status" value="1"/>
</dbReference>
<keyword evidence="2" id="KW-0949">S-adenosyl-L-methionine</keyword>
<dbReference type="InterPro" id="IPR013785">
    <property type="entry name" value="Aldolase_TIM"/>
</dbReference>
<dbReference type="CDD" id="cd01335">
    <property type="entry name" value="Radical_SAM"/>
    <property type="match status" value="1"/>
</dbReference>
<sequence>MRYEGSIYRPPSEAWSLIIQATIGCSHNKCSFCSMYKDKEFRIRKTEEILEDIRESRMYYKSIKRVFLADGDALMIKTAELLRILQFIKKWIPECERVGIYASPKSIMIKTQEELKLLKEAGLGIAYLGLESGSDKILAHINKGADSEDIVKAVLKIKDAGILLSVTLISGLGGTKLWKEHALESAKAISKMKPDYLGLLTLMIEPGTKLYDEVEKGEFELLTPQEVAIETLELLKNLDAEGCVFRSNHASNYLSLKGTLNKDKEILIKQLNEAIEGQVNFKDEYLRGL</sequence>
<keyword evidence="5" id="KW-0411">Iron-sulfur</keyword>
<dbReference type="PROSITE" id="PS51918">
    <property type="entry name" value="RADICAL_SAM"/>
    <property type="match status" value="1"/>
</dbReference>
<dbReference type="InterPro" id="IPR006638">
    <property type="entry name" value="Elp3/MiaA/NifB-like_rSAM"/>
</dbReference>
<dbReference type="EMBL" id="FQZS01000013">
    <property type="protein sequence ID" value="SHJ01410.1"/>
    <property type="molecule type" value="Genomic_DNA"/>
</dbReference>
<dbReference type="Gene3D" id="3.20.20.70">
    <property type="entry name" value="Aldolase class I"/>
    <property type="match status" value="1"/>
</dbReference>
<dbReference type="PROSITE" id="PS51257">
    <property type="entry name" value="PROKAR_LIPOPROTEIN"/>
    <property type="match status" value="1"/>
</dbReference>
<protein>
    <submittedName>
        <fullName evidence="7">Radical SAM superfamily protein</fullName>
    </submittedName>
</protein>
<evidence type="ECO:0000256" key="4">
    <source>
        <dbReference type="ARBA" id="ARBA00023004"/>
    </source>
</evidence>
<keyword evidence="4" id="KW-0408">Iron</keyword>
<dbReference type="PANTHER" id="PTHR43409:SF4">
    <property type="entry name" value="RADICAL SAM SUPERFAMILY PROTEIN"/>
    <property type="match status" value="1"/>
</dbReference>
<dbReference type="AlphaFoldDB" id="A0A1M6FUR1"/>
<dbReference type="RefSeq" id="WP_073026160.1">
    <property type="nucleotide sequence ID" value="NZ_FQZS01000013.1"/>
</dbReference>
<dbReference type="GO" id="GO:0046872">
    <property type="term" value="F:metal ion binding"/>
    <property type="evidence" value="ECO:0007669"/>
    <property type="project" value="UniProtKB-KW"/>
</dbReference>
<dbReference type="InterPro" id="IPR058240">
    <property type="entry name" value="rSAM_sf"/>
</dbReference>
<dbReference type="GO" id="GO:0003824">
    <property type="term" value="F:catalytic activity"/>
    <property type="evidence" value="ECO:0007669"/>
    <property type="project" value="InterPro"/>
</dbReference>